<keyword evidence="2" id="KW-1185">Reference proteome</keyword>
<gene>
    <name evidence="1" type="ORF">HMPREF0766_14235</name>
</gene>
<sequence length="291" mass="33414">MEVAEDIKWIKNVKRNNCEGWAYENAKVGNNFYLNWPTKMRGSAETPKTGEVIVLFQKPNFINGQRNRLVHLTHLVVPVSEDIHVDENSLKHRWCREVKLLAKAKPIQTIPNPGYYNSFKPNRGLTNPIINLENRENLTEDEVKVDLWELFGGFFSDSLSSENLYGRLPAHMYEGSEGDKIVRAHILQELTRRNPAIVRRAKEEALKRGNGRIRCECCGFDFVAAYGPLGDRFIECHHKIHLNKGALHCLRFPYTSNGGPFTLYAPLNMPDKNLQTNSQNILSSFRCLPFF</sequence>
<organism evidence="1 2">
    <name type="scientific">Sphingobacterium spiritivorum ATCC 33861</name>
    <dbReference type="NCBI Taxonomy" id="525373"/>
    <lineage>
        <taxon>Bacteria</taxon>
        <taxon>Pseudomonadati</taxon>
        <taxon>Bacteroidota</taxon>
        <taxon>Sphingobacteriia</taxon>
        <taxon>Sphingobacteriales</taxon>
        <taxon>Sphingobacteriaceae</taxon>
        <taxon>Sphingobacterium</taxon>
    </lineage>
</organism>
<dbReference type="Proteomes" id="UP000006258">
    <property type="component" value="Unassembled WGS sequence"/>
</dbReference>
<dbReference type="EMBL" id="ACHA02000012">
    <property type="protein sequence ID" value="EFK57032.1"/>
    <property type="molecule type" value="Genomic_DNA"/>
</dbReference>
<evidence type="ECO:0000313" key="2">
    <source>
        <dbReference type="Proteomes" id="UP000006258"/>
    </source>
</evidence>
<proteinExistence type="predicted"/>
<dbReference type="eggNOG" id="COG3183">
    <property type="taxonomic scope" value="Bacteria"/>
</dbReference>
<evidence type="ECO:0008006" key="3">
    <source>
        <dbReference type="Google" id="ProtNLM"/>
    </source>
</evidence>
<dbReference type="AlphaFoldDB" id="D7VTD1"/>
<name>D7VTD1_SPHSI</name>
<comment type="caution">
    <text evidence="1">The sequence shown here is derived from an EMBL/GenBank/DDBJ whole genome shotgun (WGS) entry which is preliminary data.</text>
</comment>
<dbReference type="STRING" id="525373.HMPREF0766_14235"/>
<protein>
    <recommendedName>
        <fullName evidence="3">HNH nuclease domain-containing protein</fullName>
    </recommendedName>
</protein>
<reference evidence="1" key="1">
    <citation type="submission" date="2010-07" db="EMBL/GenBank/DDBJ databases">
        <authorList>
            <person name="Muzny D."/>
            <person name="Qin X."/>
            <person name="Buhay C."/>
            <person name="Dugan-Rocha S."/>
            <person name="Ding Y."/>
            <person name="Chen G."/>
            <person name="Hawes A."/>
            <person name="Holder M."/>
            <person name="Jhangiani S."/>
            <person name="Johnson A."/>
            <person name="Khan Z."/>
            <person name="Li Z."/>
            <person name="Liu W."/>
            <person name="Liu X."/>
            <person name="Perez L."/>
            <person name="Shen H."/>
            <person name="Wang Q."/>
            <person name="Watt J."/>
            <person name="Xi L."/>
            <person name="Xin Y."/>
            <person name="Zhou J."/>
            <person name="Deng J."/>
            <person name="Jiang H."/>
            <person name="Liu Y."/>
            <person name="Qu J."/>
            <person name="Song X.-Z."/>
            <person name="Zhang L."/>
            <person name="Villasana D."/>
            <person name="Johnson A."/>
            <person name="Liu J."/>
            <person name="Liyanage D."/>
            <person name="Lorensuhewa L."/>
            <person name="Robinson T."/>
            <person name="Song A."/>
            <person name="Song B.-B."/>
            <person name="Dinh H."/>
            <person name="Thornton R."/>
            <person name="Coyle M."/>
            <person name="Francisco L."/>
            <person name="Jackson L."/>
            <person name="Javaid M."/>
            <person name="Korchina V."/>
            <person name="Kovar C."/>
            <person name="Mata R."/>
            <person name="Mathew T."/>
            <person name="Ngo R."/>
            <person name="Nguyen L."/>
            <person name="Nguyen N."/>
            <person name="Okwuonu G."/>
            <person name="Ongeri F."/>
            <person name="Pham C."/>
            <person name="Simmons D."/>
            <person name="Wilczek-Boney K."/>
            <person name="Hale W."/>
            <person name="Jakkamsetti A."/>
            <person name="Pham P."/>
            <person name="Ruth R."/>
            <person name="San Lucas F."/>
            <person name="Warren J."/>
            <person name="Zhang J."/>
            <person name="Zhao Z."/>
            <person name="Zhou C."/>
            <person name="Zhu D."/>
            <person name="Lee S."/>
            <person name="Bess C."/>
            <person name="Blankenburg K."/>
            <person name="Forbes L."/>
            <person name="Fu Q."/>
            <person name="Gubbala S."/>
            <person name="Hirani K."/>
            <person name="Jayaseelan J.C."/>
            <person name="Lara F."/>
            <person name="Munidasa M."/>
            <person name="Palculict T."/>
            <person name="Patil S."/>
            <person name="Pu L.-L."/>
            <person name="Saada N."/>
            <person name="Tang L."/>
            <person name="Weissenberger G."/>
            <person name="Zhu Y."/>
            <person name="Hemphill L."/>
            <person name="Shang Y."/>
            <person name="Youmans B."/>
            <person name="Ayvaz T."/>
            <person name="Ross M."/>
            <person name="Santibanez J."/>
            <person name="Aqrawi P."/>
            <person name="Gross S."/>
            <person name="Joshi V."/>
            <person name="Fowler G."/>
            <person name="Nazareth L."/>
            <person name="Reid J."/>
            <person name="Worley K."/>
            <person name="Petrosino J."/>
            <person name="Highlander S."/>
            <person name="Gibbs R."/>
        </authorList>
    </citation>
    <scope>NUCLEOTIDE SEQUENCE [LARGE SCALE GENOMIC DNA]</scope>
    <source>
        <strain evidence="1">ATCC 33861</strain>
    </source>
</reference>
<dbReference type="GeneID" id="95430573"/>
<evidence type="ECO:0000313" key="1">
    <source>
        <dbReference type="EMBL" id="EFK57032.1"/>
    </source>
</evidence>
<dbReference type="HOGENOM" id="CLU_956151_0_0_10"/>
<accession>D7VTD1</accession>
<dbReference type="RefSeq" id="WP_002996259.1">
    <property type="nucleotide sequence ID" value="NZ_GL379770.1"/>
</dbReference>